<feature type="region of interest" description="Disordered" evidence="1">
    <location>
        <begin position="1"/>
        <end position="28"/>
    </location>
</feature>
<evidence type="ECO:0000313" key="3">
    <source>
        <dbReference type="Proteomes" id="UP001199642"/>
    </source>
</evidence>
<proteinExistence type="predicted"/>
<sequence>MQASPWQTTSRSTAGGVRSASGTTSPRAAAFAMRAGTVHSQGHSATGSASCIVRSASPTARTAVSGSSAQRGSTALSPSTAVVTSHSCVSSSPCARTRGTRIHDPAQRIRSASSRMEDSALRGPHLT</sequence>
<dbReference type="Proteomes" id="UP001199642">
    <property type="component" value="Chromosome"/>
</dbReference>
<keyword evidence="3" id="KW-1185">Reference proteome</keyword>
<feature type="region of interest" description="Disordered" evidence="1">
    <location>
        <begin position="56"/>
        <end position="127"/>
    </location>
</feature>
<evidence type="ECO:0000313" key="2">
    <source>
        <dbReference type="EMBL" id="UGS25997.1"/>
    </source>
</evidence>
<reference evidence="2 3" key="1">
    <citation type="submission" date="2023-01" db="EMBL/GenBank/DDBJ databases">
        <title>Characterization of estradiol degrading bacteria Microbacterium sp. MZT7 and reveal degrading genes through genome analysis.</title>
        <authorList>
            <person name="Hao P."/>
            <person name="Gao Y."/>
        </authorList>
    </citation>
    <scope>NUCLEOTIDE SEQUENCE [LARGE SCALE GENOMIC DNA]</scope>
    <source>
        <strain evidence="2 3">MZT7</strain>
    </source>
</reference>
<accession>A0ABY3RPQ3</accession>
<protein>
    <submittedName>
        <fullName evidence="2">Uncharacterized protein</fullName>
    </submittedName>
</protein>
<organism evidence="2 3">
    <name type="scientific">Microbacterium resistens</name>
    <dbReference type="NCBI Taxonomy" id="156977"/>
    <lineage>
        <taxon>Bacteria</taxon>
        <taxon>Bacillati</taxon>
        <taxon>Actinomycetota</taxon>
        <taxon>Actinomycetes</taxon>
        <taxon>Micrococcales</taxon>
        <taxon>Microbacteriaceae</taxon>
        <taxon>Microbacterium</taxon>
    </lineage>
</organism>
<feature type="compositionally biased region" description="Polar residues" evidence="1">
    <location>
        <begin position="1"/>
        <end position="13"/>
    </location>
</feature>
<dbReference type="EMBL" id="CP082781">
    <property type="protein sequence ID" value="UGS25997.1"/>
    <property type="molecule type" value="Genomic_DNA"/>
</dbReference>
<gene>
    <name evidence="2" type="ORF">K8F61_15310</name>
</gene>
<evidence type="ECO:0000256" key="1">
    <source>
        <dbReference type="SAM" id="MobiDB-lite"/>
    </source>
</evidence>
<name>A0ABY3RPQ3_9MICO</name>
<feature type="compositionally biased region" description="Polar residues" evidence="1">
    <location>
        <begin position="56"/>
        <end position="94"/>
    </location>
</feature>